<reference evidence="1" key="1">
    <citation type="journal article" date="2015" name="Nature">
        <title>Complex archaea that bridge the gap between prokaryotes and eukaryotes.</title>
        <authorList>
            <person name="Spang A."/>
            <person name="Saw J.H."/>
            <person name="Jorgensen S.L."/>
            <person name="Zaremba-Niedzwiedzka K."/>
            <person name="Martijn J."/>
            <person name="Lind A.E."/>
            <person name="van Eijk R."/>
            <person name="Schleper C."/>
            <person name="Guy L."/>
            <person name="Ettema T.J."/>
        </authorList>
    </citation>
    <scope>NUCLEOTIDE SEQUENCE</scope>
</reference>
<sequence length="117" mass="12557">MRAPCLRRGSAGHVDHGTSPAWTLCRLCGRAWIPSLGKAHPTYPELAWWVEWDGDRFGPGLGGWGLYESDVAASFSTEIAASRSRATLLDILQALLDLIGKRTGAADSHARAGDARA</sequence>
<dbReference type="EMBL" id="LAZR01002743">
    <property type="protein sequence ID" value="KKN26145.1"/>
    <property type="molecule type" value="Genomic_DNA"/>
</dbReference>
<name>A0A0F9P2U0_9ZZZZ</name>
<protein>
    <submittedName>
        <fullName evidence="1">Uncharacterized protein</fullName>
    </submittedName>
</protein>
<gene>
    <name evidence="1" type="ORF">LCGC14_0877460</name>
</gene>
<evidence type="ECO:0000313" key="1">
    <source>
        <dbReference type="EMBL" id="KKN26145.1"/>
    </source>
</evidence>
<dbReference type="AlphaFoldDB" id="A0A0F9P2U0"/>
<proteinExistence type="predicted"/>
<accession>A0A0F9P2U0</accession>
<comment type="caution">
    <text evidence="1">The sequence shown here is derived from an EMBL/GenBank/DDBJ whole genome shotgun (WGS) entry which is preliminary data.</text>
</comment>
<organism evidence="1">
    <name type="scientific">marine sediment metagenome</name>
    <dbReference type="NCBI Taxonomy" id="412755"/>
    <lineage>
        <taxon>unclassified sequences</taxon>
        <taxon>metagenomes</taxon>
        <taxon>ecological metagenomes</taxon>
    </lineage>
</organism>